<dbReference type="Pfam" id="PF01145">
    <property type="entry name" value="Band_7"/>
    <property type="match status" value="1"/>
</dbReference>
<evidence type="ECO:0000313" key="9">
    <source>
        <dbReference type="Proteomes" id="UP000066124"/>
    </source>
</evidence>
<dbReference type="PRINTS" id="PR00721">
    <property type="entry name" value="STOMATIN"/>
</dbReference>
<comment type="subcellular location">
    <subcellularLocation>
        <location evidence="1">Membrane</location>
        <topology evidence="1">Single-pass membrane protein</topology>
    </subcellularLocation>
</comment>
<dbReference type="PATRIC" id="fig|35746.4.peg.35"/>
<feature type="transmembrane region" description="Helical" evidence="5">
    <location>
        <begin position="35"/>
        <end position="54"/>
    </location>
</feature>
<dbReference type="AlphaFoldDB" id="A0A0K1INY6"/>
<keyword evidence="4 5" id="KW-1133">Transmembrane helix</keyword>
<dbReference type="EMBL" id="CP063205">
    <property type="protein sequence ID" value="QOS10190.1"/>
    <property type="molecule type" value="Genomic_DNA"/>
</dbReference>
<evidence type="ECO:0000313" key="8">
    <source>
        <dbReference type="EMBL" id="QOS10190.1"/>
    </source>
</evidence>
<reference evidence="7" key="2">
    <citation type="submission" date="2015-06" db="EMBL/GenBank/DDBJ databases">
        <authorList>
            <person name="Hoefler B.C."/>
            <person name="Straight P.D."/>
        </authorList>
    </citation>
    <scope>NUCLEOTIDE SEQUENCE [LARGE SCALE GENOMIC DNA]</scope>
    <source>
        <strain evidence="7">ARA6</strain>
    </source>
</reference>
<accession>A0A0K1INY6</accession>
<dbReference type="Proteomes" id="UP000066124">
    <property type="component" value="Chromosome"/>
</dbReference>
<feature type="transmembrane region" description="Helical" evidence="5">
    <location>
        <begin position="60"/>
        <end position="77"/>
    </location>
</feature>
<organism evidence="7 9">
    <name type="scientific">Haloferax gibbonsii</name>
    <dbReference type="NCBI Taxonomy" id="35746"/>
    <lineage>
        <taxon>Archaea</taxon>
        <taxon>Methanobacteriati</taxon>
        <taxon>Methanobacteriota</taxon>
        <taxon>Stenosarchaea group</taxon>
        <taxon>Halobacteria</taxon>
        <taxon>Halobacteriales</taxon>
        <taxon>Haloferacaceae</taxon>
        <taxon>Haloferax</taxon>
    </lineage>
</organism>
<dbReference type="GeneID" id="59457704"/>
<dbReference type="InterPro" id="IPR001972">
    <property type="entry name" value="Stomatin_HflK_fam"/>
</dbReference>
<comment type="similarity">
    <text evidence="2">Belongs to the band 7/mec-2 family.</text>
</comment>
<reference evidence="9" key="1">
    <citation type="journal article" date="2015" name="J. Biotechnol.">
        <title>Complete genome sequence of Haloferax gibbonsii strain ARA6, a potential producer of polyhydroxyalkanoates and halocins isolated from Araruama, Rio de Janeiro, Brasil.</title>
        <authorList>
            <person name="Pinto L.H."/>
            <person name="D'Alincourt Carvalho-Assef A.P."/>
            <person name="Vieira R.P."/>
            <person name="Clementino M.M."/>
            <person name="Albano R.M."/>
        </authorList>
    </citation>
    <scope>NUCLEOTIDE SEQUENCE [LARGE SCALE GENOMIC DNA]</scope>
    <source>
        <strain evidence="9">ARA6</strain>
    </source>
</reference>
<dbReference type="GO" id="GO:0098552">
    <property type="term" value="C:side of membrane"/>
    <property type="evidence" value="ECO:0007669"/>
    <property type="project" value="UniProtKB-ARBA"/>
</dbReference>
<dbReference type="KEGG" id="hgi:ABY42_00165"/>
<keyword evidence="5" id="KW-0472">Membrane</keyword>
<dbReference type="RefSeq" id="WP_050458415.1">
    <property type="nucleotide sequence ID" value="NZ_CP011947.1"/>
</dbReference>
<keyword evidence="3 5" id="KW-0812">Transmembrane</keyword>
<dbReference type="GO" id="GO:0005886">
    <property type="term" value="C:plasma membrane"/>
    <property type="evidence" value="ECO:0007669"/>
    <property type="project" value="UniProtKB-ARBA"/>
</dbReference>
<dbReference type="InterPro" id="IPR036013">
    <property type="entry name" value="Band_7/SPFH_dom_sf"/>
</dbReference>
<evidence type="ECO:0000256" key="3">
    <source>
        <dbReference type="ARBA" id="ARBA00022692"/>
    </source>
</evidence>
<evidence type="ECO:0000256" key="4">
    <source>
        <dbReference type="ARBA" id="ARBA00022989"/>
    </source>
</evidence>
<reference evidence="8" key="3">
    <citation type="journal article" date="2021" name="Front. Microbiol.">
        <title>Cellular and Genomic Properties of Haloferax gibbonsii LR2-5, the Host of Euryarchaeal Virus HFTV1.</title>
        <authorList>
            <person name="Tittes C."/>
            <person name="Schwarzer S."/>
            <person name="Pfeiffer F."/>
            <person name="Dyall-Smith M."/>
            <person name="Rodriguez-Franco M."/>
            <person name="Oksanen H.M."/>
            <person name="Quax T.E.F."/>
        </authorList>
    </citation>
    <scope>NUCLEOTIDE SEQUENCE</scope>
    <source>
        <strain evidence="8">LR2-5</strain>
    </source>
</reference>
<evidence type="ECO:0000256" key="1">
    <source>
        <dbReference type="ARBA" id="ARBA00004167"/>
    </source>
</evidence>
<feature type="domain" description="Band 7" evidence="6">
    <location>
        <begin position="75"/>
        <end position="232"/>
    </location>
</feature>
<gene>
    <name evidence="7" type="ORF">ABY42_00165</name>
    <name evidence="8" type="ORF">HfgLR_00180</name>
</gene>
<protein>
    <submittedName>
        <fullName evidence="7">Phosphoesterase</fullName>
    </submittedName>
    <submittedName>
        <fullName evidence="8">Stomatin family protein</fullName>
    </submittedName>
</protein>
<evidence type="ECO:0000259" key="6">
    <source>
        <dbReference type="SMART" id="SM00244"/>
    </source>
</evidence>
<dbReference type="InterPro" id="IPR050710">
    <property type="entry name" value="Band7/mec-2_domain"/>
</dbReference>
<dbReference type="EMBL" id="CP011947">
    <property type="protein sequence ID" value="AKU06232.1"/>
    <property type="molecule type" value="Genomic_DNA"/>
</dbReference>
<dbReference type="PANTHER" id="PTHR43327:SF10">
    <property type="entry name" value="STOMATIN-LIKE PROTEIN 2, MITOCHONDRIAL"/>
    <property type="match status" value="1"/>
</dbReference>
<dbReference type="InterPro" id="IPR001107">
    <property type="entry name" value="Band_7"/>
</dbReference>
<evidence type="ECO:0000256" key="5">
    <source>
        <dbReference type="SAM" id="Phobius"/>
    </source>
</evidence>
<name>A0A0K1INY6_HALGI</name>
<evidence type="ECO:0000313" key="7">
    <source>
        <dbReference type="EMBL" id="AKU06232.1"/>
    </source>
</evidence>
<sequence>MDSLFYQLGKLSASSSSSSSGAGPVDSEPGRIPRWLGPLAVAVIVFGIAVVVFPVTPLTLAGYVVLALAVAAVYDAVEIVQAYEKRTLTVFGDYKGILEPGLNVVPPFVSKTYRFDMRTQTLDVPSQEAITEDNSPVTADAVVYIRVMDPERAFLQVDNYRRAVSLLAQTTLRAALGDMELDDTLARRDHINARIRRELDEPTDEWGVRVESVEVREVKPSKDVENAMEQQTSAERRRRAMILEAQGERRSAVEKAQGDKQSNIIRAQGEKQSQILEAQGDAISTVLRARAAESMGERAIIDKGMETLGNIGTSPSTTYVLPQELTSLLGRYGKGLTGSDIQQAAGLESKAFDEETRELLGLDDISEILGELDGIETADISADAVDIEIEDGGVEAERVE</sequence>
<dbReference type="FunFam" id="3.30.479.30:FF:000004">
    <property type="entry name" value="Putative membrane protease family, stomatin"/>
    <property type="match status" value="1"/>
</dbReference>
<dbReference type="Gene3D" id="3.30.479.30">
    <property type="entry name" value="Band 7 domain"/>
    <property type="match status" value="1"/>
</dbReference>
<evidence type="ECO:0000256" key="2">
    <source>
        <dbReference type="ARBA" id="ARBA00008164"/>
    </source>
</evidence>
<proteinExistence type="inferred from homology"/>
<dbReference type="SMART" id="SM00244">
    <property type="entry name" value="PHB"/>
    <property type="match status" value="1"/>
</dbReference>
<dbReference type="Proteomes" id="UP000663064">
    <property type="component" value="Chromosome"/>
</dbReference>
<dbReference type="SUPFAM" id="SSF117892">
    <property type="entry name" value="Band 7/SPFH domain"/>
    <property type="match status" value="1"/>
</dbReference>
<dbReference type="PANTHER" id="PTHR43327">
    <property type="entry name" value="STOMATIN-LIKE PROTEIN 2, MITOCHONDRIAL"/>
    <property type="match status" value="1"/>
</dbReference>